<gene>
    <name evidence="1" type="ORF">MEDL_42431</name>
</gene>
<dbReference type="EMBL" id="CAJPWZ010002030">
    <property type="protein sequence ID" value="CAG2229554.1"/>
    <property type="molecule type" value="Genomic_DNA"/>
</dbReference>
<evidence type="ECO:0000313" key="2">
    <source>
        <dbReference type="Proteomes" id="UP000683360"/>
    </source>
</evidence>
<evidence type="ECO:0000313" key="1">
    <source>
        <dbReference type="EMBL" id="CAG2229554.1"/>
    </source>
</evidence>
<proteinExistence type="predicted"/>
<reference evidence="1" key="1">
    <citation type="submission" date="2021-03" db="EMBL/GenBank/DDBJ databases">
        <authorList>
            <person name="Bekaert M."/>
        </authorList>
    </citation>
    <scope>NUCLEOTIDE SEQUENCE</scope>
</reference>
<sequence length="178" mass="20506">MTSKERENFLRNAILVVDHSKAALVSLVELDVQNKGQTFEQFVNINQHEIYHLYNSTRCCRCPTGHYPPRSPRILHQSQMEILFDRSSLKLPCHNTVRRSGDFCCSMARSGLCTDVPRSFPAKMFIGQFLRRCILVKLYQVSIHNFGRFSEPKQARTLPSMAVQCTLLSMSTWLHISN</sequence>
<protein>
    <submittedName>
        <fullName evidence="1">Uncharacterized protein</fullName>
    </submittedName>
</protein>
<dbReference type="AlphaFoldDB" id="A0A8S3TGW6"/>
<dbReference type="Proteomes" id="UP000683360">
    <property type="component" value="Unassembled WGS sequence"/>
</dbReference>
<name>A0A8S3TGW6_MYTED</name>
<comment type="caution">
    <text evidence="1">The sequence shown here is derived from an EMBL/GenBank/DDBJ whole genome shotgun (WGS) entry which is preliminary data.</text>
</comment>
<keyword evidence="2" id="KW-1185">Reference proteome</keyword>
<accession>A0A8S3TGW6</accession>
<dbReference type="OrthoDB" id="10310762at2759"/>
<organism evidence="1 2">
    <name type="scientific">Mytilus edulis</name>
    <name type="common">Blue mussel</name>
    <dbReference type="NCBI Taxonomy" id="6550"/>
    <lineage>
        <taxon>Eukaryota</taxon>
        <taxon>Metazoa</taxon>
        <taxon>Spiralia</taxon>
        <taxon>Lophotrochozoa</taxon>
        <taxon>Mollusca</taxon>
        <taxon>Bivalvia</taxon>
        <taxon>Autobranchia</taxon>
        <taxon>Pteriomorphia</taxon>
        <taxon>Mytilida</taxon>
        <taxon>Mytiloidea</taxon>
        <taxon>Mytilidae</taxon>
        <taxon>Mytilinae</taxon>
        <taxon>Mytilus</taxon>
    </lineage>
</organism>